<dbReference type="PANTHER" id="PTHR34846">
    <property type="entry name" value="4-CARBOXYMUCONOLACTONE DECARBOXYLASE FAMILY PROTEIN (AFU_ORTHOLOGUE AFUA_6G11590)"/>
    <property type="match status" value="1"/>
</dbReference>
<dbReference type="PANTHER" id="PTHR34846:SF5">
    <property type="entry name" value="CARBOXYMUCONOLACTONE DECARBOXYLASE-LIKE DOMAIN-CONTAINING PROTEIN"/>
    <property type="match status" value="1"/>
</dbReference>
<proteinExistence type="predicted"/>
<organism evidence="2 3">
    <name type="scientific">Streptomyces dioscori</name>
    <dbReference type="NCBI Taxonomy" id="2109333"/>
    <lineage>
        <taxon>Bacteria</taxon>
        <taxon>Bacillati</taxon>
        <taxon>Actinomycetota</taxon>
        <taxon>Actinomycetes</taxon>
        <taxon>Kitasatosporales</taxon>
        <taxon>Streptomycetaceae</taxon>
        <taxon>Streptomyces</taxon>
        <taxon>Streptomyces aurantiacus group</taxon>
    </lineage>
</organism>
<dbReference type="Gene3D" id="1.20.1290.10">
    <property type="entry name" value="AhpD-like"/>
    <property type="match status" value="1"/>
</dbReference>
<dbReference type="InterPro" id="IPR029032">
    <property type="entry name" value="AhpD-like"/>
</dbReference>
<gene>
    <name evidence="2" type="ORF">C6Y14_23020</name>
</gene>
<dbReference type="Proteomes" id="UP000240429">
    <property type="component" value="Unassembled WGS sequence"/>
</dbReference>
<name>A0A2P8Q3R4_9ACTN</name>
<dbReference type="InterPro" id="IPR003779">
    <property type="entry name" value="CMD-like"/>
</dbReference>
<reference evidence="2 3" key="1">
    <citation type="submission" date="2018-03" db="EMBL/GenBank/DDBJ databases">
        <title>Streptomyces dioscori sp. nov., a novel endophytic actinobacterium isolated from bulbil of Dioscorea bulbifera L.</title>
        <authorList>
            <person name="Zhikuan W."/>
        </authorList>
    </citation>
    <scope>NUCLEOTIDE SEQUENCE [LARGE SCALE GENOMIC DNA]</scope>
    <source>
        <strain evidence="2 3">A217</strain>
    </source>
</reference>
<dbReference type="AlphaFoldDB" id="A0A2P8Q3R4"/>
<keyword evidence="3" id="KW-1185">Reference proteome</keyword>
<evidence type="ECO:0000313" key="3">
    <source>
        <dbReference type="Proteomes" id="UP000240429"/>
    </source>
</evidence>
<evidence type="ECO:0000313" key="2">
    <source>
        <dbReference type="EMBL" id="PSM40882.1"/>
    </source>
</evidence>
<protein>
    <submittedName>
        <fullName evidence="2">Carboxymuconolactone decarboxylase</fullName>
    </submittedName>
</protein>
<sequence length="186" mass="20762">MKQRIDGITPPYDPESERALRRWMPPGVTQEPLMLFKVLERHPDLASRMRELGASLLVHGLLPDADRELVIFRVAARSDCAYEWGAHAVAYAEAADLTAEQVPLTVTGAPDDPVWTPRQSALLAAVDQLHDTARLSDEAWAALRDHLGEKEALEFLVLAGWYRTIAYVLNGLRIEREPWAKAFPGG</sequence>
<feature type="domain" description="Carboxymuconolactone decarboxylase-like" evidence="1">
    <location>
        <begin position="43"/>
        <end position="124"/>
    </location>
</feature>
<comment type="caution">
    <text evidence="2">The sequence shown here is derived from an EMBL/GenBank/DDBJ whole genome shotgun (WGS) entry which is preliminary data.</text>
</comment>
<dbReference type="OrthoDB" id="4704294at2"/>
<evidence type="ECO:0000259" key="1">
    <source>
        <dbReference type="Pfam" id="PF02627"/>
    </source>
</evidence>
<dbReference type="Pfam" id="PF02627">
    <property type="entry name" value="CMD"/>
    <property type="match status" value="1"/>
</dbReference>
<dbReference type="RefSeq" id="WP_107018688.1">
    <property type="nucleotide sequence ID" value="NZ_KZ679046.1"/>
</dbReference>
<dbReference type="SUPFAM" id="SSF69118">
    <property type="entry name" value="AhpD-like"/>
    <property type="match status" value="1"/>
</dbReference>
<dbReference type="EMBL" id="PYBJ01000016">
    <property type="protein sequence ID" value="PSM40882.1"/>
    <property type="molecule type" value="Genomic_DNA"/>
</dbReference>
<dbReference type="GO" id="GO:0051920">
    <property type="term" value="F:peroxiredoxin activity"/>
    <property type="evidence" value="ECO:0007669"/>
    <property type="project" value="InterPro"/>
</dbReference>
<accession>A0A2P8Q3R4</accession>